<evidence type="ECO:0000256" key="6">
    <source>
        <dbReference type="SAM" id="Phobius"/>
    </source>
</evidence>
<evidence type="ECO:0000313" key="8">
    <source>
        <dbReference type="Proteomes" id="UP001610100"/>
    </source>
</evidence>
<feature type="transmembrane region" description="Helical" evidence="6">
    <location>
        <begin position="185"/>
        <end position="207"/>
    </location>
</feature>
<feature type="transmembrane region" description="Helical" evidence="6">
    <location>
        <begin position="228"/>
        <end position="254"/>
    </location>
</feature>
<keyword evidence="4 6" id="KW-1133">Transmembrane helix</keyword>
<feature type="transmembrane region" description="Helical" evidence="6">
    <location>
        <begin position="304"/>
        <end position="325"/>
    </location>
</feature>
<evidence type="ECO:0000256" key="4">
    <source>
        <dbReference type="ARBA" id="ARBA00022989"/>
    </source>
</evidence>
<accession>A0ABW7MZP5</accession>
<reference evidence="7 8" key="1">
    <citation type="submission" date="2024-02" db="EMBL/GenBank/DDBJ databases">
        <title>A Gaetbulibacter species isolated from tidal flats and genomic insights of their niches.</title>
        <authorList>
            <person name="Ye Y."/>
        </authorList>
    </citation>
    <scope>NUCLEOTIDE SEQUENCE [LARGE SCALE GENOMIC DNA]</scope>
    <source>
        <strain evidence="7 8">KYW382</strain>
    </source>
</reference>
<organism evidence="7 8">
    <name type="scientific">Gaetbulibacter aestuarii</name>
    <dbReference type="NCBI Taxonomy" id="1502358"/>
    <lineage>
        <taxon>Bacteria</taxon>
        <taxon>Pseudomonadati</taxon>
        <taxon>Bacteroidota</taxon>
        <taxon>Flavobacteriia</taxon>
        <taxon>Flavobacteriales</taxon>
        <taxon>Flavobacteriaceae</taxon>
        <taxon>Gaetbulibacter</taxon>
    </lineage>
</organism>
<feature type="transmembrane region" description="Helical" evidence="6">
    <location>
        <begin position="274"/>
        <end position="292"/>
    </location>
</feature>
<comment type="caution">
    <text evidence="7">The sequence shown here is derived from an EMBL/GenBank/DDBJ whole genome shotgun (WGS) entry which is preliminary data.</text>
</comment>
<feature type="transmembrane region" description="Helical" evidence="6">
    <location>
        <begin position="370"/>
        <end position="393"/>
    </location>
</feature>
<feature type="transmembrane region" description="Helical" evidence="6">
    <location>
        <begin position="128"/>
        <end position="146"/>
    </location>
</feature>
<evidence type="ECO:0000256" key="3">
    <source>
        <dbReference type="ARBA" id="ARBA00022692"/>
    </source>
</evidence>
<evidence type="ECO:0000256" key="2">
    <source>
        <dbReference type="ARBA" id="ARBA00022475"/>
    </source>
</evidence>
<gene>
    <name evidence="7" type="ORF">V8G58_07935</name>
</gene>
<feature type="transmembrane region" description="Helical" evidence="6">
    <location>
        <begin position="158"/>
        <end position="179"/>
    </location>
</feature>
<keyword evidence="2" id="KW-1003">Cell membrane</keyword>
<evidence type="ECO:0000313" key="7">
    <source>
        <dbReference type="EMBL" id="MFH6771863.1"/>
    </source>
</evidence>
<feature type="transmembrane region" description="Helical" evidence="6">
    <location>
        <begin position="56"/>
        <end position="77"/>
    </location>
</feature>
<feature type="transmembrane region" description="Helical" evidence="6">
    <location>
        <begin position="345"/>
        <end position="363"/>
    </location>
</feature>
<feature type="transmembrane region" description="Helical" evidence="6">
    <location>
        <begin position="28"/>
        <end position="50"/>
    </location>
</feature>
<protein>
    <submittedName>
        <fullName evidence="7">O-antigen translocase</fullName>
    </submittedName>
</protein>
<proteinExistence type="predicted"/>
<dbReference type="PANTHER" id="PTHR30250">
    <property type="entry name" value="PST FAMILY PREDICTED COLANIC ACID TRANSPORTER"/>
    <property type="match status" value="1"/>
</dbReference>
<sequence length="432" mass="49323">MKRLINYINNQVLVKITSLQTASVLTKIIAGILTSKALAIFVGPVGLALVGNLRNFVSAFQSISILGFYDGFVKYVANFKDEARGLIKTISTVFYFGFFATVLTSLFCYYNAESINKAIFPEYNDYAYVIRVFAIVLPFYALNMFSFGIMNGFSKYKILIVINIIGQVLSVSIALLLIYQNKINGALISVVITESIIFLITLVGITNRKSLMGHIQASEVSLRFLKQMLPYSLMALFTAVILPLIALVIRSYIIDNIGYKYAGFWEAMNRISKYYLMYITSLLGLYILPRFAKITSLDFIRKEALSIYKTLIPILSVGFVLIFIFKRYLVAFIFSEEFEPVEDLFFWQLLGDFVKILSIVIAYQFLAKKMFWHFIITEAFLAITLYLSSIYFIDYFHGIKGAVVGHFVSYILYFTIVILVFYSPFFKVDEVD</sequence>
<name>A0ABW7MZP5_9FLAO</name>
<feature type="transmembrane region" description="Helical" evidence="6">
    <location>
        <begin position="89"/>
        <end position="112"/>
    </location>
</feature>
<comment type="subcellular location">
    <subcellularLocation>
        <location evidence="1">Cell membrane</location>
        <topology evidence="1">Multi-pass membrane protein</topology>
    </subcellularLocation>
</comment>
<dbReference type="Pfam" id="PF13440">
    <property type="entry name" value="Polysacc_synt_3"/>
    <property type="match status" value="1"/>
</dbReference>
<dbReference type="Proteomes" id="UP001610100">
    <property type="component" value="Unassembled WGS sequence"/>
</dbReference>
<dbReference type="PANTHER" id="PTHR30250:SF30">
    <property type="entry name" value="LIPID III FLIPPASE"/>
    <property type="match status" value="1"/>
</dbReference>
<keyword evidence="5 6" id="KW-0472">Membrane</keyword>
<dbReference type="CDD" id="cd13125">
    <property type="entry name" value="MATE_like_10"/>
    <property type="match status" value="1"/>
</dbReference>
<keyword evidence="3 6" id="KW-0812">Transmembrane</keyword>
<evidence type="ECO:0000256" key="1">
    <source>
        <dbReference type="ARBA" id="ARBA00004651"/>
    </source>
</evidence>
<dbReference type="InterPro" id="IPR044550">
    <property type="entry name" value="WzxE"/>
</dbReference>
<evidence type="ECO:0000256" key="5">
    <source>
        <dbReference type="ARBA" id="ARBA00023136"/>
    </source>
</evidence>
<dbReference type="RefSeq" id="WP_344741073.1">
    <property type="nucleotide sequence ID" value="NZ_BAABAY010000002.1"/>
</dbReference>
<dbReference type="EMBL" id="JBAWKB010000002">
    <property type="protein sequence ID" value="MFH6771863.1"/>
    <property type="molecule type" value="Genomic_DNA"/>
</dbReference>
<feature type="transmembrane region" description="Helical" evidence="6">
    <location>
        <begin position="399"/>
        <end position="422"/>
    </location>
</feature>
<dbReference type="InterPro" id="IPR050833">
    <property type="entry name" value="Poly_Biosynth_Transport"/>
</dbReference>
<keyword evidence="8" id="KW-1185">Reference proteome</keyword>